<dbReference type="RefSeq" id="WP_190124275.1">
    <property type="nucleotide sequence ID" value="NZ_BMWG01000011.1"/>
</dbReference>
<reference evidence="1" key="2">
    <citation type="submission" date="2020-09" db="EMBL/GenBank/DDBJ databases">
        <authorList>
            <person name="Sun Q."/>
            <person name="Ohkuma M."/>
        </authorList>
    </citation>
    <scope>NUCLEOTIDE SEQUENCE</scope>
    <source>
        <strain evidence="1">JCM 4988</strain>
    </source>
</reference>
<gene>
    <name evidence="1" type="ORF">GCM10010387_37700</name>
</gene>
<reference evidence="1" key="1">
    <citation type="journal article" date="2014" name="Int. J. Syst. Evol. Microbiol.">
        <title>Complete genome sequence of Corynebacterium casei LMG S-19264T (=DSM 44701T), isolated from a smear-ripened cheese.</title>
        <authorList>
            <consortium name="US DOE Joint Genome Institute (JGI-PGF)"/>
            <person name="Walter F."/>
            <person name="Albersmeier A."/>
            <person name="Kalinowski J."/>
            <person name="Ruckert C."/>
        </authorList>
    </citation>
    <scope>NUCLEOTIDE SEQUENCE</scope>
    <source>
        <strain evidence="1">JCM 4988</strain>
    </source>
</reference>
<proteinExistence type="predicted"/>
<dbReference type="Proteomes" id="UP000630936">
    <property type="component" value="Unassembled WGS sequence"/>
</dbReference>
<name>A0A918UX07_9ACTN</name>
<comment type="caution">
    <text evidence="1">The sequence shown here is derived from an EMBL/GenBank/DDBJ whole genome shotgun (WGS) entry which is preliminary data.</text>
</comment>
<sequence length="122" mass="12374">MAAPIEFDVSYAPDPPVVTVQATGITDTALTVKVTGLDLEHVTFTPKTVLADALSGLVNDLALAAPGIVKEKTEGLTPDIPLGTPIGCDIPIGGATVKLRLASPELAAHGDMLMISGTADVS</sequence>
<organism evidence="1 2">
    <name type="scientific">Streptomyces inusitatus</name>
    <dbReference type="NCBI Taxonomy" id="68221"/>
    <lineage>
        <taxon>Bacteria</taxon>
        <taxon>Bacillati</taxon>
        <taxon>Actinomycetota</taxon>
        <taxon>Actinomycetes</taxon>
        <taxon>Kitasatosporales</taxon>
        <taxon>Streptomycetaceae</taxon>
        <taxon>Streptomyces</taxon>
    </lineage>
</organism>
<dbReference type="AlphaFoldDB" id="A0A918UX07"/>
<protein>
    <submittedName>
        <fullName evidence="1">Uncharacterized protein</fullName>
    </submittedName>
</protein>
<keyword evidence="2" id="KW-1185">Reference proteome</keyword>
<accession>A0A918UX07</accession>
<evidence type="ECO:0000313" key="2">
    <source>
        <dbReference type="Proteomes" id="UP000630936"/>
    </source>
</evidence>
<evidence type="ECO:0000313" key="1">
    <source>
        <dbReference type="EMBL" id="GGZ39804.1"/>
    </source>
</evidence>
<dbReference type="EMBL" id="BMWG01000011">
    <property type="protein sequence ID" value="GGZ39804.1"/>
    <property type="molecule type" value="Genomic_DNA"/>
</dbReference>